<evidence type="ECO:0000256" key="1">
    <source>
        <dbReference type="ARBA" id="ARBA00013172"/>
    </source>
</evidence>
<evidence type="ECO:0000313" key="5">
    <source>
        <dbReference type="EMBL" id="KAF7313623.1"/>
    </source>
</evidence>
<comment type="caution">
    <text evidence="5">The sequence shown here is derived from an EMBL/GenBank/DDBJ whole genome shotgun (WGS) entry which is preliminary data.</text>
</comment>
<dbReference type="InterPro" id="IPR008278">
    <property type="entry name" value="4-PPantetheinyl_Trfase_dom"/>
</dbReference>
<dbReference type="InterPro" id="IPR050559">
    <property type="entry name" value="P-Pant_transferase_sf"/>
</dbReference>
<evidence type="ECO:0000313" key="6">
    <source>
        <dbReference type="Proteomes" id="UP000613580"/>
    </source>
</evidence>
<name>A0A8H6WG53_MYCCL</name>
<keyword evidence="6" id="KW-1185">Reference proteome</keyword>
<dbReference type="GO" id="GO:0019878">
    <property type="term" value="P:lysine biosynthetic process via aminoadipic acid"/>
    <property type="evidence" value="ECO:0007669"/>
    <property type="project" value="TreeGrafter"/>
</dbReference>
<dbReference type="GO" id="GO:0005829">
    <property type="term" value="C:cytosol"/>
    <property type="evidence" value="ECO:0007669"/>
    <property type="project" value="TreeGrafter"/>
</dbReference>
<dbReference type="InterPro" id="IPR055066">
    <property type="entry name" value="AASDHPPT_N"/>
</dbReference>
<feature type="domain" description="4'-phosphopantetheinyl transferase" evidence="3">
    <location>
        <begin position="114"/>
        <end position="197"/>
    </location>
</feature>
<gene>
    <name evidence="5" type="ORF">HMN09_00518700</name>
</gene>
<dbReference type="PANTHER" id="PTHR12215:SF10">
    <property type="entry name" value="L-AMINOADIPATE-SEMIALDEHYDE DEHYDROGENASE-PHOSPHOPANTETHEINYL TRANSFERASE"/>
    <property type="match status" value="1"/>
</dbReference>
<dbReference type="Pfam" id="PF22624">
    <property type="entry name" value="AASDHPPT_N"/>
    <property type="match status" value="1"/>
</dbReference>
<dbReference type="Proteomes" id="UP000613580">
    <property type="component" value="Unassembled WGS sequence"/>
</dbReference>
<evidence type="ECO:0000259" key="4">
    <source>
        <dbReference type="Pfam" id="PF22624"/>
    </source>
</evidence>
<dbReference type="EC" id="2.7.8.7" evidence="1"/>
<organism evidence="5 6">
    <name type="scientific">Mycena chlorophos</name>
    <name type="common">Agaric fungus</name>
    <name type="synonym">Agaricus chlorophos</name>
    <dbReference type="NCBI Taxonomy" id="658473"/>
    <lineage>
        <taxon>Eukaryota</taxon>
        <taxon>Fungi</taxon>
        <taxon>Dikarya</taxon>
        <taxon>Basidiomycota</taxon>
        <taxon>Agaricomycotina</taxon>
        <taxon>Agaricomycetes</taxon>
        <taxon>Agaricomycetidae</taxon>
        <taxon>Agaricales</taxon>
        <taxon>Marasmiineae</taxon>
        <taxon>Mycenaceae</taxon>
        <taxon>Mycena</taxon>
    </lineage>
</organism>
<dbReference type="Pfam" id="PF01648">
    <property type="entry name" value="ACPS"/>
    <property type="match status" value="1"/>
</dbReference>
<dbReference type="AlphaFoldDB" id="A0A8H6WG53"/>
<dbReference type="OrthoDB" id="26719at2759"/>
<dbReference type="GO" id="GO:0008897">
    <property type="term" value="F:holo-[acyl-carrier-protein] synthase activity"/>
    <property type="evidence" value="ECO:0007669"/>
    <property type="project" value="UniProtKB-EC"/>
</dbReference>
<dbReference type="GO" id="GO:0000287">
    <property type="term" value="F:magnesium ion binding"/>
    <property type="evidence" value="ECO:0007669"/>
    <property type="project" value="InterPro"/>
</dbReference>
<sequence length="266" mass="29745">MQVRAIIYEPDEFPDELYQRALLLLDPESSARIKKFYRREDACRTLIGRFLPRMLLHDRGVALSAMEFAATEVGKPFITTQGLDPPIAYNVSHDNGLVVVASSNNTHNPPAFTLGIDVMKVRVPGRESLASFVDSMADQARPNLTTLERRLIASTADQDQALERFFWMWTAKEAYTKALGLGLGFDFQRVEFDPAEDTLRVDGRKPAGWIFSKFVVLRGGDRYQGVVAEFVGGDETTVVAESQLHNWVALEHAAPFIRAAIQRISG</sequence>
<accession>A0A8H6WG53</accession>
<evidence type="ECO:0000256" key="2">
    <source>
        <dbReference type="ARBA" id="ARBA00022679"/>
    </source>
</evidence>
<proteinExistence type="predicted"/>
<dbReference type="Gene3D" id="3.90.470.20">
    <property type="entry name" value="4'-phosphopantetheinyl transferase domain"/>
    <property type="match status" value="2"/>
</dbReference>
<evidence type="ECO:0000259" key="3">
    <source>
        <dbReference type="Pfam" id="PF01648"/>
    </source>
</evidence>
<dbReference type="InterPro" id="IPR037143">
    <property type="entry name" value="4-PPantetheinyl_Trfase_dom_sf"/>
</dbReference>
<protein>
    <recommendedName>
        <fullName evidence="1">holo-[acyl-carrier-protein] synthase</fullName>
        <ecNumber evidence="1">2.7.8.7</ecNumber>
    </recommendedName>
</protein>
<keyword evidence="2" id="KW-0808">Transferase</keyword>
<feature type="domain" description="4'-phosphopantetheinyl transferase N-terminal" evidence="4">
    <location>
        <begin position="18"/>
        <end position="104"/>
    </location>
</feature>
<dbReference type="SUPFAM" id="SSF56214">
    <property type="entry name" value="4'-phosphopantetheinyl transferase"/>
    <property type="match status" value="2"/>
</dbReference>
<dbReference type="PANTHER" id="PTHR12215">
    <property type="entry name" value="PHOSPHOPANTETHEINE TRANSFERASE"/>
    <property type="match status" value="1"/>
</dbReference>
<reference evidence="5" key="1">
    <citation type="submission" date="2020-05" db="EMBL/GenBank/DDBJ databases">
        <title>Mycena genomes resolve the evolution of fungal bioluminescence.</title>
        <authorList>
            <person name="Tsai I.J."/>
        </authorList>
    </citation>
    <scope>NUCLEOTIDE SEQUENCE</scope>
    <source>
        <strain evidence="5">110903Hualien_Pintung</strain>
    </source>
</reference>
<dbReference type="EMBL" id="JACAZE010000006">
    <property type="protein sequence ID" value="KAF7313623.1"/>
    <property type="molecule type" value="Genomic_DNA"/>
</dbReference>